<dbReference type="OrthoDB" id="9897853at2759"/>
<feature type="compositionally biased region" description="Basic residues" evidence="2">
    <location>
        <begin position="574"/>
        <end position="587"/>
    </location>
</feature>
<keyword evidence="1" id="KW-0479">Metal-binding</keyword>
<feature type="compositionally biased region" description="Basic and acidic residues" evidence="2">
    <location>
        <begin position="562"/>
        <end position="572"/>
    </location>
</feature>
<feature type="compositionally biased region" description="Basic and acidic residues" evidence="2">
    <location>
        <begin position="1437"/>
        <end position="1454"/>
    </location>
</feature>
<feature type="region of interest" description="Disordered" evidence="2">
    <location>
        <begin position="396"/>
        <end position="431"/>
    </location>
</feature>
<dbReference type="InterPro" id="IPR013087">
    <property type="entry name" value="Znf_C2H2_type"/>
</dbReference>
<dbReference type="Proteomes" id="UP000529728">
    <property type="component" value="Unassembled WGS sequence"/>
</dbReference>
<dbReference type="SUPFAM" id="SSF57667">
    <property type="entry name" value="beta-beta-alpha zinc fingers"/>
    <property type="match status" value="2"/>
</dbReference>
<feature type="region of interest" description="Disordered" evidence="2">
    <location>
        <begin position="2429"/>
        <end position="2453"/>
    </location>
</feature>
<feature type="compositionally biased region" description="Basic and acidic residues" evidence="2">
    <location>
        <begin position="2319"/>
        <end position="2330"/>
    </location>
</feature>
<feature type="domain" description="C2H2-type" evidence="3">
    <location>
        <begin position="2956"/>
        <end position="2983"/>
    </location>
</feature>
<feature type="compositionally biased region" description="Basic residues" evidence="2">
    <location>
        <begin position="2073"/>
        <end position="2083"/>
    </location>
</feature>
<feature type="compositionally biased region" description="Basic and acidic residues" evidence="2">
    <location>
        <begin position="2137"/>
        <end position="2150"/>
    </location>
</feature>
<feature type="compositionally biased region" description="Basic and acidic residues" evidence="2">
    <location>
        <begin position="2213"/>
        <end position="2227"/>
    </location>
</feature>
<feature type="region of interest" description="Disordered" evidence="2">
    <location>
        <begin position="117"/>
        <end position="181"/>
    </location>
</feature>
<feature type="region of interest" description="Disordered" evidence="2">
    <location>
        <begin position="1998"/>
        <end position="2055"/>
    </location>
</feature>
<evidence type="ECO:0000313" key="4">
    <source>
        <dbReference type="EMBL" id="NWR48241.1"/>
    </source>
</evidence>
<feature type="region of interest" description="Disordered" evidence="2">
    <location>
        <begin position="2073"/>
        <end position="2155"/>
    </location>
</feature>
<keyword evidence="1" id="KW-0863">Zinc-finger</keyword>
<feature type="compositionally biased region" description="Basic and acidic residues" evidence="2">
    <location>
        <begin position="1318"/>
        <end position="1327"/>
    </location>
</feature>
<feature type="compositionally biased region" description="Polar residues" evidence="2">
    <location>
        <begin position="2126"/>
        <end position="2135"/>
    </location>
</feature>
<feature type="region of interest" description="Disordered" evidence="2">
    <location>
        <begin position="2716"/>
        <end position="2738"/>
    </location>
</feature>
<accession>A0A7K4XMS1</accession>
<feature type="region of interest" description="Disordered" evidence="2">
    <location>
        <begin position="2653"/>
        <end position="2682"/>
    </location>
</feature>
<comment type="caution">
    <text evidence="4">The sequence shown here is derived from an EMBL/GenBank/DDBJ whole genome shotgun (WGS) entry which is preliminary data.</text>
</comment>
<gene>
    <name evidence="4" type="primary">Znf469</name>
    <name evidence="4" type="ORF">REGSAT_R09203</name>
</gene>
<feature type="compositionally biased region" description="Basic and acidic residues" evidence="2">
    <location>
        <begin position="532"/>
        <end position="553"/>
    </location>
</feature>
<feature type="compositionally biased region" description="Low complexity" evidence="2">
    <location>
        <begin position="2265"/>
        <end position="2275"/>
    </location>
</feature>
<feature type="compositionally biased region" description="Basic and acidic residues" evidence="2">
    <location>
        <begin position="2179"/>
        <end position="2197"/>
    </location>
</feature>
<evidence type="ECO:0000256" key="1">
    <source>
        <dbReference type="PROSITE-ProRule" id="PRU00042"/>
    </source>
</evidence>
<feature type="compositionally biased region" description="Basic and acidic residues" evidence="2">
    <location>
        <begin position="2669"/>
        <end position="2682"/>
    </location>
</feature>
<feature type="region of interest" description="Disordered" evidence="2">
    <location>
        <begin position="2179"/>
        <end position="2354"/>
    </location>
</feature>
<feature type="compositionally biased region" description="Polar residues" evidence="2">
    <location>
        <begin position="2024"/>
        <end position="2045"/>
    </location>
</feature>
<dbReference type="InterPro" id="IPR039270">
    <property type="entry name" value="ZNF469"/>
</dbReference>
<feature type="compositionally biased region" description="Polar residues" evidence="2">
    <location>
        <begin position="2429"/>
        <end position="2445"/>
    </location>
</feature>
<evidence type="ECO:0000256" key="2">
    <source>
        <dbReference type="SAM" id="MobiDB-lite"/>
    </source>
</evidence>
<dbReference type="Gene3D" id="3.30.160.60">
    <property type="entry name" value="Classic Zinc Finger"/>
    <property type="match status" value="2"/>
</dbReference>
<feature type="compositionally biased region" description="Basic and acidic residues" evidence="2">
    <location>
        <begin position="2729"/>
        <end position="2738"/>
    </location>
</feature>
<name>A0A7K4XMS1_REGSA</name>
<evidence type="ECO:0000259" key="3">
    <source>
        <dbReference type="PROSITE" id="PS50157"/>
    </source>
</evidence>
<feature type="region of interest" description="Disordered" evidence="2">
    <location>
        <begin position="1559"/>
        <end position="1766"/>
    </location>
</feature>
<feature type="domain" description="C2H2-type" evidence="3">
    <location>
        <begin position="3037"/>
        <end position="3064"/>
    </location>
</feature>
<feature type="region of interest" description="Disordered" evidence="2">
    <location>
        <begin position="3515"/>
        <end position="3549"/>
    </location>
</feature>
<dbReference type="EMBL" id="VWZN01013329">
    <property type="protein sequence ID" value="NWR48241.1"/>
    <property type="molecule type" value="Genomic_DNA"/>
</dbReference>
<feature type="region of interest" description="Disordered" evidence="2">
    <location>
        <begin position="2371"/>
        <end position="2416"/>
    </location>
</feature>
<feature type="region of interest" description="Disordered" evidence="2">
    <location>
        <begin position="526"/>
        <end position="904"/>
    </location>
</feature>
<dbReference type="GO" id="GO:0008270">
    <property type="term" value="F:zinc ion binding"/>
    <property type="evidence" value="ECO:0007669"/>
    <property type="project" value="UniProtKB-KW"/>
</dbReference>
<feature type="region of interest" description="Disordered" evidence="2">
    <location>
        <begin position="3255"/>
        <end position="3477"/>
    </location>
</feature>
<proteinExistence type="predicted"/>
<feature type="non-terminal residue" evidence="4">
    <location>
        <position position="3576"/>
    </location>
</feature>
<feature type="compositionally biased region" description="Low complexity" evidence="2">
    <location>
        <begin position="3530"/>
        <end position="3543"/>
    </location>
</feature>
<dbReference type="PROSITE" id="PS50157">
    <property type="entry name" value="ZINC_FINGER_C2H2_2"/>
    <property type="match status" value="3"/>
</dbReference>
<feature type="region of interest" description="Disordered" evidence="2">
    <location>
        <begin position="2872"/>
        <end position="2952"/>
    </location>
</feature>
<feature type="compositionally biased region" description="Polar residues" evidence="2">
    <location>
        <begin position="1328"/>
        <end position="1342"/>
    </location>
</feature>
<feature type="non-terminal residue" evidence="4">
    <location>
        <position position="1"/>
    </location>
</feature>
<feature type="compositionally biased region" description="Pro residues" evidence="2">
    <location>
        <begin position="416"/>
        <end position="429"/>
    </location>
</feature>
<feature type="domain" description="C2H2-type" evidence="3">
    <location>
        <begin position="2751"/>
        <end position="2778"/>
    </location>
</feature>
<feature type="region of interest" description="Disordered" evidence="2">
    <location>
        <begin position="329"/>
        <end position="352"/>
    </location>
</feature>
<feature type="compositionally biased region" description="Polar residues" evidence="2">
    <location>
        <begin position="851"/>
        <end position="873"/>
    </location>
</feature>
<feature type="compositionally biased region" description="Polar residues" evidence="2">
    <location>
        <begin position="1738"/>
        <end position="1749"/>
    </location>
</feature>
<feature type="compositionally biased region" description="Polar residues" evidence="2">
    <location>
        <begin position="1671"/>
        <end position="1682"/>
    </location>
</feature>
<keyword evidence="1" id="KW-0862">Zinc</keyword>
<dbReference type="InterPro" id="IPR036236">
    <property type="entry name" value="Znf_C2H2_sf"/>
</dbReference>
<feature type="compositionally biased region" description="Basic and acidic residues" evidence="2">
    <location>
        <begin position="1723"/>
        <end position="1737"/>
    </location>
</feature>
<feature type="compositionally biased region" description="Basic residues" evidence="2">
    <location>
        <begin position="2238"/>
        <end position="2247"/>
    </location>
</feature>
<feature type="compositionally biased region" description="Low complexity" evidence="2">
    <location>
        <begin position="2917"/>
        <end position="2932"/>
    </location>
</feature>
<sequence>LSQVHFQSKAYCSSPAGSTGAGAVPFETSVPTTAPTHPRLVQAWEGATKAFSPMDQNSAPYSNPVGNQFSFECQSGPEQRQHRQKNARLPWQQMHLPSAVPGANRLELSRHISSQKLPFPLGTSDWQGSGKAQKGPPMSSSPGYHSKKLLSGESLQRGDPSLTGTFSFESGKEPGSPACDSRSKALFYSMAQATLPPPPSRSSSGSGLVLPPSALVTASPCESPLPSPVPNPTCGSTCSSLSPVSSSPLNPGFEDGQMSGALTPSPFFQHPCHAKDANKTFHPSEVLSPSSLHYHAQDSVKSFNFPPDALKDDSLLKCAPASPFHKPGGEVAKGCSDGLDGEQPPPPYSSHHLLATSLSSASLDQLDVLLTCRQCDQNYSNLSSFLQHRQFCASHPAAQGEPKDAPRAAEGCKALPPEPPKAPGLPLSPDPQGHLLALNKSDDFLLDGEGKSEGKEDALKGGLFHGLASSSLPLSASDLDIDDAKLDSLITEALNGLGYQSDNPEIDSSFIDVFADEELPGVKAAGGGMAHKAKEGLASESKSKQVAEEKAAGEAKAGCFCEDGHAGGEQAKRGAGKQHLHKGRAARRVAPQEPDPAARGAERTARLRAGRKNSVPPATTAGQKHPRKPSQDPPPKSEVGPGIATKSSKPPRFSMKDMRKRKPRSGTWSKELIHKIVQQKNKLHKLQYSFSKKRLGRSERAREKDPAWSYSQKRDGQKREAQEEGDIPSREDAEREDCAARARRRSSHSSAGSNHSVPGEMGTSPPCAGGAGDKGGTQRRRRSGSPARVPRTPLSPPQDSSPKTSQESKEDIPRGSRRLGPAKPLLAGSRTRPSAEPDVAAMDCAKEEPSLQPQERQMPSTATAGRSPASFSSKEGVEEPRGAAKLPGEAGEPTLQAPSSPELTMDHQRHQFAPFPSEGLKYHTEEVIAPPHSGNKSSPGRGSATCSEAGVKYVKGQGLCDSGKGYPPPAPTYGGDAVGMMLAAKAPDPYVSSDNAFFDPKGLPSHYDDNLFPKPPALGPSHMDDMYLCRDDIGASSFEQKHSSISPFAAEMPQGKVSSPLSFDSSSIFGELPVSEFDPYESKDGYVTTFPCPGNASRKPLPFEQPYPAFLPEKDWSLMEEVAPMLPEDMTQFHSLSVEKPAAKKFPEEGAVPSSQLSLPLPDRIADYNVTFMSNISDDELEIKRLVTELESQLQTSKLDSEVSVTLQKSEPNVAAHLRAQGAERFPVLPGEPEAGQEKGLFLAGELGRSSLCVGERLAGEKADMVTSREDYERAREPWPCPLELGSLETGMCVPAPLATNHFCSKDNSEQLQGAAATEERDLRKMENVSSSKRLPGSSPTDQAEAPIYTAPVTKSPPVVTDSVFPGTMDAAEVTKDPLPPLPRQCDAKGFPVPGKADTDPAELEKFDAHLPNPKPQFGFQQGPAPALDLAFSPHVKEVPDTEEKPLSRTEPPKTVKNAVDLKGGGSGPVLVEETEERKSPNTYRSSGPSDKANEPKVLLFEMLSVPKESDSPSQEMMVASQETSANPLQQLQLFVARTVKNNEEELLMPCFPGLLAPGHPSATARAQTEHREQSSSLEGEDQTQGEGDIPLGSSTGNTPAPGKEVLPPSGCGQLESLDAEGSYRAKQSTSAKPELHNNVTELQHLANEPPEPRDINIPADGVSQERNDLSPPNSTAVTSLPGQGRKADQLREDQEGDNNATTLAFRKHEQSHSSRGLLEEETLGREEGERLERSRVGTETQHMGSAATSPVGPLGPSEGDLHQDHGLGTEIKASTVSADVPREGNGKLSLNGEFPAAKFPAGKFPAGKFPSSFLLPAKYSDLKCLQSSGAKGGEVPSFGTQLSDEKYGSSLPAAPSSFDCSLPCSPPFHQKGVGKEVPDNTGAALPNFKENQGCAITDTVVNSTSPETQDYPTQPTADLLPMEEREVNLNQESKFDNCSHVRNKHQSEPEALSNGFAVQDMSAGISRGLTRLGDLSPAELNGHEFSGAAEVRLGISKTTESEGNSLKGEKSKSHGTAEAGGCVSNSVGQGEDYTPSSTPDPSQNELHKGKKPNGLPVTCDICSATFRSKPGLTRHKAVKHQVKNGGLPQPSRTPRSPLIPAHKTSKAAQKVPRRSLKASVKDRTCSSQVPTSTGEHIPKKTLPDLEKGPSRQMQEVVSRVLSDLSVISLEMSQELHRTRALHREVKAKGPRPEMRGSGEAAPGKPDLGWQLRKGEKGRRSQSKDLGEENSNSEKQLNRKVRRRKAKVFPSRNEPDGPGELEKNSAPAALSSSLPGVTEDWHEPDDGCISTEEQSRTSRAQHPQKAKESSRAAELAEDLGSRMESLKEAVSEEAATGTVICPREVEDPDAVEDTQAHKKWISGFVKQVAKGWGKVGPEQHPGADGTEDMNSGPGDSPAAGSDTRNWSGALQGPTAPAKGALLLENHDLGTSQNVSGHGALQTTPGTSPPAEPKLWMEADVPAGREHCGDSTATSDLQGFLDDDSTFSQLFPRDEQFVRRKCTRVYGKRTKKPKPVPEVSLQPAGTIDLFTIRLASDLSDTSSFCVTREDPCEYETISADDALMLNMCHGSKAKSQDAAPNGSKSIELSLGQETTDHGKEDIDLEDNMLTFLCQNSHADNVPGMNIWGSLEKEGESLSAEDMFEPLMDLEDEHSLQEVNSEPPDLAEESYNAKDNGDSDSPEFHTIDIEMLNAKLKVRDVCFFSPCEDLPGHGKDNAVSLKTKSGKHRGKLEDGKSGKNRGEITIKTKEKQYKCKVCFQWFLTLGELDFHKLSHNPSPPPTCYMCVQRKFSSREQLRDHLKEKHARNKAGLWACGMCLKEISDVWMYNEHLREHATQFARKGQAQKSVMGLPGCFGEDSAAVTHFLNTIMYRKPSRSSRHGDPGGRHGVSRESKSPRELPPEQEKVMKDPLESNAKVKPSAPSSSKASSSPSPEHTAKSESTPKSVPMHPDCKDPSRDCHHCGKQFPKPFKLQRHLVVHSLQKIYLCHKCPMFYQETKELRSHLSQEHGVVEEQEIKHTTLYACELCADVMHVIKKSFICSMCNYTFSKKEQYDRHMEKHLAGSSKTFKFRGVMRPGAAGREGREKAKGFGSLREGMPPSKKRKVAHRGSSVPHGSPVPLDPTSELQLVEAGSPSLQVPAGSFPTAPGDLGAPQPSVKAGVLVGDFSELLAEMEKSPFEPLPPPPCLSPSLPPAAAGSPKLGHIAGLSIEELEKGAFDGKPLPFLDSPEACILENPSTDTSAVDGIPFLQLAKKASELPSPKAESPSATETPRWGNPSARDASAWEGAAKPASPEGAHQPLPPKDKTASPTLKRASKDSAPPKKSVGSEAAPDVGSTEEGQQPISGKEKSVPEAEDSSTNAKDPGGSAGKSSGHQPRGEVASNSTRHGHVEPGRATSKLHPKRRKEHRSLSHRSSSGSRENMEGDGKKKKARPPCPARSESTAELKRGSWSNAEAAGLSPGRRDMHCSKLAAKPRTGPQLKKMVLDSYNQKKGELRHANGDVKRRKAILGKSLHQVLAKGPAPSPRGSWHGPRAARGAKAARPASYRSAESQNNLLSQLFGQKLTSFKIPLRRDTSE</sequence>
<dbReference type="PANTHER" id="PTHR21465">
    <property type="entry name" value="ZINC FINGER PROTEIN 469"/>
    <property type="match status" value="1"/>
</dbReference>
<evidence type="ECO:0000313" key="5">
    <source>
        <dbReference type="Proteomes" id="UP000529728"/>
    </source>
</evidence>
<organism evidence="4 5">
    <name type="scientific">Regulus satrapa</name>
    <name type="common">Golden-crowned kinglet</name>
    <dbReference type="NCBI Taxonomy" id="13245"/>
    <lineage>
        <taxon>Eukaryota</taxon>
        <taxon>Metazoa</taxon>
        <taxon>Chordata</taxon>
        <taxon>Craniata</taxon>
        <taxon>Vertebrata</taxon>
        <taxon>Euteleostomi</taxon>
        <taxon>Archelosauria</taxon>
        <taxon>Archosauria</taxon>
        <taxon>Dinosauria</taxon>
        <taxon>Saurischia</taxon>
        <taxon>Theropoda</taxon>
        <taxon>Coelurosauria</taxon>
        <taxon>Aves</taxon>
        <taxon>Neognathae</taxon>
        <taxon>Neoaves</taxon>
        <taxon>Telluraves</taxon>
        <taxon>Australaves</taxon>
        <taxon>Passeriformes</taxon>
        <taxon>Regulidae</taxon>
        <taxon>Regulus</taxon>
    </lineage>
</organism>
<feature type="compositionally biased region" description="Basic residues" evidence="2">
    <location>
        <begin position="681"/>
        <end position="695"/>
    </location>
</feature>
<keyword evidence="5" id="KW-1185">Reference proteome</keyword>
<feature type="compositionally biased region" description="Basic and acidic residues" evidence="2">
    <location>
        <begin position="696"/>
        <end position="740"/>
    </location>
</feature>
<feature type="region of interest" description="Disordered" evidence="2">
    <location>
        <begin position="1313"/>
        <end position="1354"/>
    </location>
</feature>
<feature type="compositionally biased region" description="Basic and acidic residues" evidence="2">
    <location>
        <begin position="2878"/>
        <end position="2910"/>
    </location>
</feature>
<feature type="region of interest" description="Disordered" evidence="2">
    <location>
        <begin position="1437"/>
        <end position="1495"/>
    </location>
</feature>
<dbReference type="PROSITE" id="PS00028">
    <property type="entry name" value="ZINC_FINGER_C2H2_1"/>
    <property type="match status" value="6"/>
</dbReference>
<feature type="region of interest" description="Disordered" evidence="2">
    <location>
        <begin position="3074"/>
        <end position="3122"/>
    </location>
</feature>
<dbReference type="PANTHER" id="PTHR21465:SF2">
    <property type="entry name" value="ZINC FINGER PROTEIN 469"/>
    <property type="match status" value="1"/>
</dbReference>
<protein>
    <submittedName>
        <fullName evidence="4">ZN469 protein</fullName>
    </submittedName>
</protein>
<feature type="compositionally biased region" description="Polar residues" evidence="2">
    <location>
        <begin position="1626"/>
        <end position="1642"/>
    </location>
</feature>
<dbReference type="SMART" id="SM00355">
    <property type="entry name" value="ZnF_C2H2"/>
    <property type="match status" value="8"/>
</dbReference>
<feature type="compositionally biased region" description="Basic residues" evidence="2">
    <location>
        <begin position="3396"/>
        <end position="3410"/>
    </location>
</feature>
<reference evidence="4 5" key="1">
    <citation type="submission" date="2019-09" db="EMBL/GenBank/DDBJ databases">
        <title>Bird 10,000 Genomes (B10K) Project - Family phase.</title>
        <authorList>
            <person name="Zhang G."/>
        </authorList>
    </citation>
    <scope>NUCLEOTIDE SEQUENCE [LARGE SCALE GENOMIC DNA]</scope>
    <source>
        <strain evidence="4">B10K-DU-001-18</strain>
        <tissue evidence="4">Muscle</tissue>
    </source>
</reference>